<proteinExistence type="predicted"/>
<feature type="region of interest" description="Disordered" evidence="1">
    <location>
        <begin position="1"/>
        <end position="25"/>
    </location>
</feature>
<evidence type="ECO:0000313" key="2">
    <source>
        <dbReference type="EMBL" id="KAK4181488.1"/>
    </source>
</evidence>
<protein>
    <submittedName>
        <fullName evidence="2">Uncharacterized protein</fullName>
    </submittedName>
</protein>
<organism evidence="2 3">
    <name type="scientific">Triangularia setosa</name>
    <dbReference type="NCBI Taxonomy" id="2587417"/>
    <lineage>
        <taxon>Eukaryota</taxon>
        <taxon>Fungi</taxon>
        <taxon>Dikarya</taxon>
        <taxon>Ascomycota</taxon>
        <taxon>Pezizomycotina</taxon>
        <taxon>Sordariomycetes</taxon>
        <taxon>Sordariomycetidae</taxon>
        <taxon>Sordariales</taxon>
        <taxon>Podosporaceae</taxon>
        <taxon>Triangularia</taxon>
    </lineage>
</organism>
<comment type="caution">
    <text evidence="2">The sequence shown here is derived from an EMBL/GenBank/DDBJ whole genome shotgun (WGS) entry which is preliminary data.</text>
</comment>
<gene>
    <name evidence="2" type="ORF">QBC36DRAFT_317694</name>
</gene>
<name>A0AAN6WGB3_9PEZI</name>
<reference evidence="2" key="2">
    <citation type="submission" date="2023-05" db="EMBL/GenBank/DDBJ databases">
        <authorList>
            <consortium name="Lawrence Berkeley National Laboratory"/>
            <person name="Steindorff A."/>
            <person name="Hensen N."/>
            <person name="Bonometti L."/>
            <person name="Westerberg I."/>
            <person name="Brannstrom I.O."/>
            <person name="Guillou S."/>
            <person name="Cros-Aarteil S."/>
            <person name="Calhoun S."/>
            <person name="Haridas S."/>
            <person name="Kuo A."/>
            <person name="Mondo S."/>
            <person name="Pangilinan J."/>
            <person name="Riley R."/>
            <person name="Labutti K."/>
            <person name="Andreopoulos B."/>
            <person name="Lipzen A."/>
            <person name="Chen C."/>
            <person name="Yanf M."/>
            <person name="Daum C."/>
            <person name="Ng V."/>
            <person name="Clum A."/>
            <person name="Ohm R."/>
            <person name="Martin F."/>
            <person name="Silar P."/>
            <person name="Natvig D."/>
            <person name="Lalanne C."/>
            <person name="Gautier V."/>
            <person name="Ament-Velasquez S.L."/>
            <person name="Kruys A."/>
            <person name="Hutchinson M.I."/>
            <person name="Powell A.J."/>
            <person name="Barry K."/>
            <person name="Miller A.N."/>
            <person name="Grigoriev I.V."/>
            <person name="Debuchy R."/>
            <person name="Gladieux P."/>
            <person name="Thoren M.H."/>
            <person name="Johannesson H."/>
        </authorList>
    </citation>
    <scope>NUCLEOTIDE SEQUENCE</scope>
    <source>
        <strain evidence="2">CBS 892.96</strain>
    </source>
</reference>
<dbReference type="AlphaFoldDB" id="A0AAN6WGB3"/>
<dbReference type="Proteomes" id="UP001302321">
    <property type="component" value="Unassembled WGS sequence"/>
</dbReference>
<keyword evidence="3" id="KW-1185">Reference proteome</keyword>
<evidence type="ECO:0000313" key="3">
    <source>
        <dbReference type="Proteomes" id="UP001302321"/>
    </source>
</evidence>
<dbReference type="EMBL" id="MU866086">
    <property type="protein sequence ID" value="KAK4181488.1"/>
    <property type="molecule type" value="Genomic_DNA"/>
</dbReference>
<evidence type="ECO:0000256" key="1">
    <source>
        <dbReference type="SAM" id="MobiDB-lite"/>
    </source>
</evidence>
<feature type="compositionally biased region" description="Basic residues" evidence="1">
    <location>
        <begin position="8"/>
        <end position="21"/>
    </location>
</feature>
<accession>A0AAN6WGB3</accession>
<sequence length="51" mass="6089">MDQSFHQARNKFTKTKPKQALRPKDKFRRQLERNPYGVFLSQMSCCTLTQV</sequence>
<reference evidence="2" key="1">
    <citation type="journal article" date="2023" name="Mol. Phylogenet. Evol.">
        <title>Genome-scale phylogeny and comparative genomics of the fungal order Sordariales.</title>
        <authorList>
            <person name="Hensen N."/>
            <person name="Bonometti L."/>
            <person name="Westerberg I."/>
            <person name="Brannstrom I.O."/>
            <person name="Guillou S."/>
            <person name="Cros-Aarteil S."/>
            <person name="Calhoun S."/>
            <person name="Haridas S."/>
            <person name="Kuo A."/>
            <person name="Mondo S."/>
            <person name="Pangilinan J."/>
            <person name="Riley R."/>
            <person name="LaButti K."/>
            <person name="Andreopoulos B."/>
            <person name="Lipzen A."/>
            <person name="Chen C."/>
            <person name="Yan M."/>
            <person name="Daum C."/>
            <person name="Ng V."/>
            <person name="Clum A."/>
            <person name="Steindorff A."/>
            <person name="Ohm R.A."/>
            <person name="Martin F."/>
            <person name="Silar P."/>
            <person name="Natvig D.O."/>
            <person name="Lalanne C."/>
            <person name="Gautier V."/>
            <person name="Ament-Velasquez S.L."/>
            <person name="Kruys A."/>
            <person name="Hutchinson M.I."/>
            <person name="Powell A.J."/>
            <person name="Barry K."/>
            <person name="Miller A.N."/>
            <person name="Grigoriev I.V."/>
            <person name="Debuchy R."/>
            <person name="Gladieux P."/>
            <person name="Hiltunen Thoren M."/>
            <person name="Johannesson H."/>
        </authorList>
    </citation>
    <scope>NUCLEOTIDE SEQUENCE</scope>
    <source>
        <strain evidence="2">CBS 892.96</strain>
    </source>
</reference>